<dbReference type="AlphaFoldDB" id="A0A0N0ZUA6"/>
<evidence type="ECO:0000313" key="1">
    <source>
        <dbReference type="EMBL" id="KPE49146.1"/>
    </source>
</evidence>
<protein>
    <submittedName>
        <fullName evidence="1">Uncharacterized protein</fullName>
    </submittedName>
</protein>
<comment type="caution">
    <text evidence="1">The sequence shown here is derived from an EMBL/GenBank/DDBJ whole genome shotgun (WGS) entry which is preliminary data.</text>
</comment>
<dbReference type="Proteomes" id="UP000037953">
    <property type="component" value="Unassembled WGS sequence"/>
</dbReference>
<organism evidence="1 2">
    <name type="scientific">Chryseobacterium indologenes</name>
    <name type="common">Flavobacterium indologenes</name>
    <dbReference type="NCBI Taxonomy" id="253"/>
    <lineage>
        <taxon>Bacteria</taxon>
        <taxon>Pseudomonadati</taxon>
        <taxon>Bacteroidota</taxon>
        <taxon>Flavobacteriia</taxon>
        <taxon>Flavobacteriales</taxon>
        <taxon>Weeksellaceae</taxon>
        <taxon>Chryseobacterium group</taxon>
        <taxon>Chryseobacterium</taxon>
    </lineage>
</organism>
<reference evidence="2" key="2">
    <citation type="submission" date="2015-09" db="EMBL/GenBank/DDBJ databases">
        <title>Draft genome sequence of a multidrug-resistant Chryseobacterium indologenes isolate from Malaysia.</title>
        <authorList>
            <person name="Yu C.Y."/>
            <person name="Ang G.Y."/>
            <person name="Chan K.-G."/>
        </authorList>
    </citation>
    <scope>NUCLEOTIDE SEQUENCE [LARGE SCALE GENOMIC DNA]</scope>
    <source>
        <strain evidence="2">CI_885</strain>
    </source>
</reference>
<accession>A0A0N0ZUA6</accession>
<gene>
    <name evidence="1" type="ORF">AOB46_21595</name>
</gene>
<evidence type="ECO:0000313" key="2">
    <source>
        <dbReference type="Proteomes" id="UP000037953"/>
    </source>
</evidence>
<proteinExistence type="predicted"/>
<reference evidence="1 2" key="1">
    <citation type="journal article" date="2015" name="Genom Data">
        <title>Draft genome sequence of a multidrug-resistant Chryseobacterium indologenes isolate from Malaysia.</title>
        <authorList>
            <person name="Yu C.Y."/>
            <person name="Ang G.Y."/>
            <person name="Cheng H.J."/>
            <person name="Cheong Y.M."/>
            <person name="Yin W.F."/>
            <person name="Chan K.G."/>
        </authorList>
    </citation>
    <scope>NUCLEOTIDE SEQUENCE [LARGE SCALE GENOMIC DNA]</scope>
    <source>
        <strain evidence="1 2">CI_885</strain>
    </source>
</reference>
<name>A0A0N0ZUA6_CHRID</name>
<sequence>MNKTHQKNKKKQALIRPSNSLKLLIINYLQELNSLMISTGKIRIIYLSLLKRCMIFQFPKKAGIKKEPFTGSLYKNTALFKLRLCIF</sequence>
<dbReference type="EMBL" id="LJOD01000023">
    <property type="protein sequence ID" value="KPE49146.1"/>
    <property type="molecule type" value="Genomic_DNA"/>
</dbReference>